<proteinExistence type="predicted"/>
<name>A0ABN8E7F8_9VIBR</name>
<dbReference type="RefSeq" id="WP_237363268.1">
    <property type="nucleotide sequence ID" value="NZ_CAKLDM010000002.1"/>
</dbReference>
<dbReference type="EMBL" id="CAKLDM010000002">
    <property type="protein sequence ID" value="CAH0541769.1"/>
    <property type="molecule type" value="Genomic_DNA"/>
</dbReference>
<accession>A0ABN8E7F8</accession>
<gene>
    <name evidence="2" type="ORF">VMF7928_03822</name>
</gene>
<protein>
    <recommendedName>
        <fullName evidence="1">ParB-like N-terminal domain-containing protein</fullName>
    </recommendedName>
</protein>
<evidence type="ECO:0000313" key="2">
    <source>
        <dbReference type="EMBL" id="CAH0541769.1"/>
    </source>
</evidence>
<evidence type="ECO:0000313" key="3">
    <source>
        <dbReference type="Proteomes" id="UP000838748"/>
    </source>
</evidence>
<dbReference type="SUPFAM" id="SSF110849">
    <property type="entry name" value="ParB/Sulfiredoxin"/>
    <property type="match status" value="1"/>
</dbReference>
<dbReference type="InterPro" id="IPR036086">
    <property type="entry name" value="ParB/Sulfiredoxin_sf"/>
</dbReference>
<organism evidence="2 3">
    <name type="scientific">Vibrio marisflavi CECT 7928</name>
    <dbReference type="NCBI Taxonomy" id="634439"/>
    <lineage>
        <taxon>Bacteria</taxon>
        <taxon>Pseudomonadati</taxon>
        <taxon>Pseudomonadota</taxon>
        <taxon>Gammaproteobacteria</taxon>
        <taxon>Vibrionales</taxon>
        <taxon>Vibrionaceae</taxon>
        <taxon>Vibrio</taxon>
    </lineage>
</organism>
<evidence type="ECO:0000259" key="1">
    <source>
        <dbReference type="SMART" id="SM00470"/>
    </source>
</evidence>
<comment type="caution">
    <text evidence="2">The sequence shown here is derived from an EMBL/GenBank/DDBJ whole genome shotgun (WGS) entry which is preliminary data.</text>
</comment>
<reference evidence="2" key="1">
    <citation type="submission" date="2021-11" db="EMBL/GenBank/DDBJ databases">
        <authorList>
            <person name="Rodrigo-Torres L."/>
            <person name="Arahal R. D."/>
            <person name="Lucena T."/>
        </authorList>
    </citation>
    <scope>NUCLEOTIDE SEQUENCE</scope>
    <source>
        <strain evidence="2">CECT 7928</strain>
    </source>
</reference>
<dbReference type="InterPro" id="IPR003115">
    <property type="entry name" value="ParB_N"/>
</dbReference>
<feature type="domain" description="ParB-like N-terminal" evidence="1">
    <location>
        <begin position="6"/>
        <end position="86"/>
    </location>
</feature>
<dbReference type="SMART" id="SM00470">
    <property type="entry name" value="ParB"/>
    <property type="match status" value="1"/>
</dbReference>
<sequence>MKSRFELISPHDLKPIEDYSRDRVEWLMSKISTESLWTVPICVSSEGFVMDGHHRHQTALALDLSYVPIERFEYKEVELYSLREDVDVSYEIIKSNASAGIIFPYKTAKHDFPELRESFIAVPLKELK</sequence>
<dbReference type="Proteomes" id="UP000838748">
    <property type="component" value="Unassembled WGS sequence"/>
</dbReference>
<dbReference type="Gene3D" id="3.90.1530.10">
    <property type="entry name" value="Conserved hypothetical protein from pyrococcus furiosus pfu- 392566-001, ParB domain"/>
    <property type="match status" value="1"/>
</dbReference>
<keyword evidence="3" id="KW-1185">Reference proteome</keyword>